<gene>
    <name evidence="1" type="ORF">E2C01_011460</name>
</gene>
<accession>A0A5B7DBF9</accession>
<dbReference type="Proteomes" id="UP000324222">
    <property type="component" value="Unassembled WGS sequence"/>
</dbReference>
<keyword evidence="2" id="KW-1185">Reference proteome</keyword>
<dbReference type="OrthoDB" id="6367369at2759"/>
<reference evidence="1 2" key="1">
    <citation type="submission" date="2019-05" db="EMBL/GenBank/DDBJ databases">
        <title>Another draft genome of Portunus trituberculatus and its Hox gene families provides insights of decapod evolution.</title>
        <authorList>
            <person name="Jeong J.-H."/>
            <person name="Song I."/>
            <person name="Kim S."/>
            <person name="Choi T."/>
            <person name="Kim D."/>
            <person name="Ryu S."/>
            <person name="Kim W."/>
        </authorList>
    </citation>
    <scope>NUCLEOTIDE SEQUENCE [LARGE SCALE GENOMIC DNA]</scope>
    <source>
        <tissue evidence="1">Muscle</tissue>
    </source>
</reference>
<name>A0A5B7DBF9_PORTR</name>
<proteinExistence type="predicted"/>
<dbReference type="EMBL" id="VSRR010000693">
    <property type="protein sequence ID" value="MPC18573.1"/>
    <property type="molecule type" value="Genomic_DNA"/>
</dbReference>
<sequence>MDDRYKKRGLKFTSNQDARVLRAVHNQERQRGRRDDVVNLRRQMGTLEDSPHVSCPPKALVNKAEKEAELKKKGCKYSDILWFK</sequence>
<comment type="caution">
    <text evidence="1">The sequence shown here is derived from an EMBL/GenBank/DDBJ whole genome shotgun (WGS) entry which is preliminary data.</text>
</comment>
<organism evidence="1 2">
    <name type="scientific">Portunus trituberculatus</name>
    <name type="common">Swimming crab</name>
    <name type="synonym">Neptunus trituberculatus</name>
    <dbReference type="NCBI Taxonomy" id="210409"/>
    <lineage>
        <taxon>Eukaryota</taxon>
        <taxon>Metazoa</taxon>
        <taxon>Ecdysozoa</taxon>
        <taxon>Arthropoda</taxon>
        <taxon>Crustacea</taxon>
        <taxon>Multicrustacea</taxon>
        <taxon>Malacostraca</taxon>
        <taxon>Eumalacostraca</taxon>
        <taxon>Eucarida</taxon>
        <taxon>Decapoda</taxon>
        <taxon>Pleocyemata</taxon>
        <taxon>Brachyura</taxon>
        <taxon>Eubrachyura</taxon>
        <taxon>Portunoidea</taxon>
        <taxon>Portunidae</taxon>
        <taxon>Portuninae</taxon>
        <taxon>Portunus</taxon>
    </lineage>
</organism>
<protein>
    <submittedName>
        <fullName evidence="1">Uncharacterized protein</fullName>
    </submittedName>
</protein>
<dbReference type="AlphaFoldDB" id="A0A5B7DBF9"/>
<evidence type="ECO:0000313" key="2">
    <source>
        <dbReference type="Proteomes" id="UP000324222"/>
    </source>
</evidence>
<evidence type="ECO:0000313" key="1">
    <source>
        <dbReference type="EMBL" id="MPC18573.1"/>
    </source>
</evidence>